<evidence type="ECO:0000313" key="3">
    <source>
        <dbReference type="Proteomes" id="UP000238362"/>
    </source>
</evidence>
<keyword evidence="1" id="KW-1133">Transmembrane helix</keyword>
<evidence type="ECO:0000256" key="1">
    <source>
        <dbReference type="SAM" id="Phobius"/>
    </source>
</evidence>
<keyword evidence="1" id="KW-0812">Transmembrane</keyword>
<reference evidence="2 3" key="1">
    <citation type="submission" date="2018-03" db="EMBL/GenBank/DDBJ databases">
        <title>Genomic Encyclopedia of Type Strains, Phase III (KMG-III): the genomes of soil and plant-associated and newly described type strains.</title>
        <authorList>
            <person name="Whitman W."/>
        </authorList>
    </citation>
    <scope>NUCLEOTIDE SEQUENCE [LARGE SCALE GENOMIC DNA]</scope>
    <source>
        <strain evidence="2 3">CGMCC 4.7125</strain>
    </source>
</reference>
<protein>
    <submittedName>
        <fullName evidence="2">Uncharacterized protein</fullName>
    </submittedName>
</protein>
<dbReference type="RefSeq" id="WP_106180989.1">
    <property type="nucleotide sequence ID" value="NZ_PVNH01000010.1"/>
</dbReference>
<dbReference type="EMBL" id="PVNH01000010">
    <property type="protein sequence ID" value="PRX45049.1"/>
    <property type="molecule type" value="Genomic_DNA"/>
</dbReference>
<evidence type="ECO:0000313" key="2">
    <source>
        <dbReference type="EMBL" id="PRX45049.1"/>
    </source>
</evidence>
<organism evidence="2 3">
    <name type="scientific">Prauserella shujinwangii</name>
    <dbReference type="NCBI Taxonomy" id="1453103"/>
    <lineage>
        <taxon>Bacteria</taxon>
        <taxon>Bacillati</taxon>
        <taxon>Actinomycetota</taxon>
        <taxon>Actinomycetes</taxon>
        <taxon>Pseudonocardiales</taxon>
        <taxon>Pseudonocardiaceae</taxon>
        <taxon>Prauserella</taxon>
    </lineage>
</organism>
<feature type="transmembrane region" description="Helical" evidence="1">
    <location>
        <begin position="6"/>
        <end position="24"/>
    </location>
</feature>
<dbReference type="Proteomes" id="UP000238362">
    <property type="component" value="Unassembled WGS sequence"/>
</dbReference>
<name>A0A2T0LP76_9PSEU</name>
<gene>
    <name evidence="2" type="ORF">B0I33_110148</name>
</gene>
<keyword evidence="1" id="KW-0472">Membrane</keyword>
<accession>A0A2T0LP76</accession>
<sequence>MSPVLWVLLGIVVFVLLPAFLIDLRARSRGHRLRDSGSMWADVRDTRRDTRAGQQAGWFGRDIRWTAFARRHRRDRRDRRDR</sequence>
<keyword evidence="3" id="KW-1185">Reference proteome</keyword>
<proteinExistence type="predicted"/>
<comment type="caution">
    <text evidence="2">The sequence shown here is derived from an EMBL/GenBank/DDBJ whole genome shotgun (WGS) entry which is preliminary data.</text>
</comment>
<dbReference type="AlphaFoldDB" id="A0A2T0LP76"/>